<keyword evidence="2" id="KW-0812">Transmembrane</keyword>
<feature type="domain" description="PKD" evidence="7">
    <location>
        <begin position="1051"/>
        <end position="1106"/>
    </location>
</feature>
<name>A0AAW9S9M6_9BACT</name>
<evidence type="ECO:0000256" key="6">
    <source>
        <dbReference type="SAM" id="SignalP"/>
    </source>
</evidence>
<evidence type="ECO:0000259" key="7">
    <source>
        <dbReference type="PROSITE" id="PS50093"/>
    </source>
</evidence>
<dbReference type="RefSeq" id="WP_346823380.1">
    <property type="nucleotide sequence ID" value="NZ_JBDKWZ010000015.1"/>
</dbReference>
<organism evidence="8 9">
    <name type="scientific">Rapidithrix thailandica</name>
    <dbReference type="NCBI Taxonomy" id="413964"/>
    <lineage>
        <taxon>Bacteria</taxon>
        <taxon>Pseudomonadati</taxon>
        <taxon>Bacteroidota</taxon>
        <taxon>Cytophagia</taxon>
        <taxon>Cytophagales</taxon>
        <taxon>Flammeovirgaceae</taxon>
        <taxon>Rapidithrix</taxon>
    </lineage>
</organism>
<dbReference type="GO" id="GO:0006816">
    <property type="term" value="P:calcium ion transport"/>
    <property type="evidence" value="ECO:0007669"/>
    <property type="project" value="TreeGrafter"/>
</dbReference>
<dbReference type="Gene3D" id="2.60.40.10">
    <property type="entry name" value="Immunoglobulins"/>
    <property type="match status" value="20"/>
</dbReference>
<feature type="chain" id="PRO_5043533067" evidence="6">
    <location>
        <begin position="26"/>
        <end position="2493"/>
    </location>
</feature>
<keyword evidence="6" id="KW-0732">Signal</keyword>
<evidence type="ECO:0000256" key="5">
    <source>
        <dbReference type="ARBA" id="ARBA00023136"/>
    </source>
</evidence>
<dbReference type="Pfam" id="PF18911">
    <property type="entry name" value="PKD_4"/>
    <property type="match status" value="9"/>
</dbReference>
<keyword evidence="9" id="KW-1185">Reference proteome</keyword>
<dbReference type="SMART" id="SM00089">
    <property type="entry name" value="PKD"/>
    <property type="match status" value="19"/>
</dbReference>
<feature type="domain" description="PKD" evidence="7">
    <location>
        <begin position="48"/>
        <end position="109"/>
    </location>
</feature>
<dbReference type="InterPro" id="IPR026341">
    <property type="entry name" value="T9SS_type_B"/>
</dbReference>
<dbReference type="NCBIfam" id="TIGR04131">
    <property type="entry name" value="Bac_Flav_CTERM"/>
    <property type="match status" value="1"/>
</dbReference>
<dbReference type="PROSITE" id="PS50093">
    <property type="entry name" value="PKD"/>
    <property type="match status" value="13"/>
</dbReference>
<feature type="domain" description="PKD" evidence="7">
    <location>
        <begin position="293"/>
        <end position="361"/>
    </location>
</feature>
<evidence type="ECO:0000313" key="8">
    <source>
        <dbReference type="EMBL" id="MEN7550598.1"/>
    </source>
</evidence>
<dbReference type="PANTHER" id="PTHR46730:SF4">
    <property type="entry name" value="POLYCYSTIC KIDNEY DISEASE PROTEIN 1-LIKE 1"/>
    <property type="match status" value="1"/>
</dbReference>
<feature type="domain" description="PKD" evidence="7">
    <location>
        <begin position="1136"/>
        <end position="1180"/>
    </location>
</feature>
<dbReference type="InterPro" id="IPR035986">
    <property type="entry name" value="PKD_dom_sf"/>
</dbReference>
<dbReference type="Pfam" id="PF13585">
    <property type="entry name" value="CHU_C"/>
    <property type="match status" value="1"/>
</dbReference>
<feature type="domain" description="PKD" evidence="7">
    <location>
        <begin position="779"/>
        <end position="822"/>
    </location>
</feature>
<dbReference type="SUPFAM" id="SSF49299">
    <property type="entry name" value="PKD domain"/>
    <property type="match status" value="18"/>
</dbReference>
<feature type="signal peptide" evidence="6">
    <location>
        <begin position="1"/>
        <end position="25"/>
    </location>
</feature>
<dbReference type="GO" id="GO:0005886">
    <property type="term" value="C:plasma membrane"/>
    <property type="evidence" value="ECO:0007669"/>
    <property type="project" value="TreeGrafter"/>
</dbReference>
<keyword evidence="4" id="KW-1133">Transmembrane helix</keyword>
<keyword evidence="5" id="KW-0472">Membrane</keyword>
<dbReference type="GO" id="GO:0005261">
    <property type="term" value="F:monoatomic cation channel activity"/>
    <property type="evidence" value="ECO:0007669"/>
    <property type="project" value="TreeGrafter"/>
</dbReference>
<evidence type="ECO:0000313" key="9">
    <source>
        <dbReference type="Proteomes" id="UP001403385"/>
    </source>
</evidence>
<feature type="domain" description="PKD" evidence="7">
    <location>
        <begin position="1581"/>
        <end position="1628"/>
    </location>
</feature>
<evidence type="ECO:0000256" key="4">
    <source>
        <dbReference type="ARBA" id="ARBA00022989"/>
    </source>
</evidence>
<accession>A0AAW9S9M6</accession>
<comment type="caution">
    <text evidence="8">The sequence shown here is derived from an EMBL/GenBank/DDBJ whole genome shotgun (WGS) entry which is preliminary data.</text>
</comment>
<feature type="domain" description="PKD" evidence="7">
    <location>
        <begin position="1487"/>
        <end position="1546"/>
    </location>
</feature>
<sequence>MRARLPYYPVFLFLVWSCLTSVTWAQEASFTPSDKPNSKGCGFNVFVFTNTSDAGATRFEWTLGNGNTATTTGLGETVEALYSSGSYTVTLKAIYPGGVEKTASQQVTVAEKPLIQEIIAQPESGCAPLSVKFDADIVADANIIDYTWDFGDKASAKEPSPTHEYTAEGTYTVTLRIVDENRCITQQTTEVTVGKELAISFVTEGATFACVPPLSVKFTAEGTETGKSYTYRWNFGDGSPELLTQDAETTHEYTQNGIFSVTLTVLDPELGCEATYSVENQVAIQPLVADFEVTNISNGCTPTEVTFENTSTLINDTQIVTWNYGDGESETGPATELRNPSHVYTSSGVYSVTLTIDDPVNGCTDEVTRTDIVEILEGPVAAFTADNTGACAGPINVNFTNQSTNAVEWYWDFGNGQTFDGQNPGSITFNEGSYTVTLIVVGANGCADTLQQTNFITVKEPVADFTAFDVGGCAPDFFLNLVDSSSSPVGIASYDWKVINSRTGVEVATSTAKDPTLQVSDTGTYHVELTITTPDGCTSTEIKENYVKVGVRPNSLDFTVSVREICNGTLVDFDEGASVLNPDNPYDVDFYWNYISGDERMDQNGFYEYTNMDPGPYKVTLFYESNGCKDTLAIDSAVFVKLPKAQASNYRFPCVGDSIYFVDESYGADSLVWTFEFVEDPSLNFTTEEKNPAVFIPPGQTVNWTFQVWNYCDPSDPYTNCDGKSEGEIGCDDITNGTVTMPFNSAPVFDGNVFAQPQSGIPACAPAEFDFRTSISLPGTSITRFDWDFGNNMTGQGSDISQVVYKEPGTYSVKLSITTADGCQYDTTFVDMIEVFGPVVKFDYCRAGTCVGDSVLFQDQSTSIVPIQTRIWDFGDGNTLEINDPSETTIYYQYPQAKDPNKQDEHYWVTLTVIDEMGCVGVDSAKVRPTQPKAVIDSVNRVPVCGGDEITFVASMDSTLGLKPFTFQWEFSTGNSGGGERVTETFPAGEHWAQLIMFDQNFCPDTTEVNFTVVTDSLVADFPEDKIVGACPPLQANFTDQSFILDKLPDNEIVFWRWEFGDGDFIEGNQNPEKFYYAPGTYDVTLIVGDALGCFDTLTREDLVMVGGPDAEVDLGQTDTIGYVSHTIDLSVDVATGSDFTYIWDFGDGTTENTTDLDITHTYTTPGTFKVTLGIIDNASGCQVFNLFEQRIIVLPCPESELTDITQCRTDGQIVLKPFDETFEPDVGELSLIWTKEGAVVATGVDSLVIDPPPVGSPELGQAIAYKIAIEIKETNPDGTEVISCVGEATSIVTITDNPSAEFDISPACVGDPVVFTAINQNAQYLYFWDLDGDEVYDEKINETSPEFIYNQASVFEVGLVLSSGACADTVRKSVMVYEPPVADFEVPEVCQGEAVVFDARPSTVDPGRATTYQWEFEEGAGFTAPSGNKESSPPYVYGTAGTYKVTLKVNYDIGCSNQITKEILVEPAPIPDFDFTQVCVGTATAFTNLTLGTGLNYEWDFGDNSDVDITANPTHVYDFPGEYKVKLTATTQGGCEETIEKTVHVFSAPQPDFILPEPICVGQEVTLEGVDNSGNIIDQWEWSFSDGSTSNSQVTPKTFSAEGTFTITLKLISDNQCEASVQKEITVHPVPDVAFTATEACDGQTVNFAISQNNGAAISAYAWDFDTSDGIQVDATTMNPSHAYAGPGAYEVQLTVTSEEGCESTVTQTVNVTSASTPPAVTLNGPVLVCVDTEVEYTADPGFDSYLWTFSDGTTITTTEEKVTHTFAIGMDGNNQFTVNLLAEANGCSASDELTVEAVKANAFFEVTQACSGSEVKFTAKPEIEPGLPVASYEWIISGNGINESGSGKDFMVLINNPGSYEVTLRVKVDGAECIAERSRFVTIHPSPEAEIAVTSACEEKVLLEAKGITGTVTRYDWIFPNETITKNNPFVEWTPDSPGVKDVKLIVYSDEGCTYETSKQITIAPKPQATIEITNACAGKETIFQLNLDNNTANLTKVTWVFDETAEPIVVTANFGDPVRRVFERLGFHEVVVTLEGEEGCSVTYTKKDVEVYATPEVEFTFTELCDGNIRFTDNSVLNGTSVEESAYQWDFDNDGNTDATGKEVEVSRDTYFPENGESYPVILTLLTTEGCTATASREVEIEVTKFVEGDKDRVVCAGENITIIAKGGDLYHLRLKGDNNPNPIASNPDGSFTFNPEDFSLKKTQTYIVEIVEVIGGEKCILSEEVNVTVIKFQLAAELEDQEVCGGEPITFDAAIADPGAYDRVIYEWSDETTVVQRSTASTLTVTESGEYSVVISAEKLGLTCQSEELTVSALFYTVPSSTLPDTVIRHCFETQEVLTLNAAVEGGGNYAYKWEHSNETTPSVDIRDGGEYIVTITDLGNALQCVRTDTVVVEAVCPVRVFMPDAFTPNGDGLNDTFTAKGAFFRNYRLTIFNRWGEVIYRTNKPEEGWDGTYLGELMPSGVFPYMLEFIAEWDGEKHTQYGHVTLVR</sequence>
<dbReference type="PANTHER" id="PTHR46730">
    <property type="entry name" value="POLYCYSTIN-1"/>
    <property type="match status" value="1"/>
</dbReference>
<evidence type="ECO:0000256" key="1">
    <source>
        <dbReference type="ARBA" id="ARBA00004141"/>
    </source>
</evidence>
<dbReference type="EMBL" id="JBDKWZ010000015">
    <property type="protein sequence ID" value="MEN7550598.1"/>
    <property type="molecule type" value="Genomic_DNA"/>
</dbReference>
<proteinExistence type="predicted"/>
<feature type="domain" description="PKD" evidence="7">
    <location>
        <begin position="1739"/>
        <end position="1769"/>
    </location>
</feature>
<feature type="domain" description="PKD" evidence="7">
    <location>
        <begin position="114"/>
        <end position="193"/>
    </location>
</feature>
<protein>
    <submittedName>
        <fullName evidence="8">PKD domain-containing protein</fullName>
    </submittedName>
</protein>
<feature type="domain" description="PKD" evidence="7">
    <location>
        <begin position="378"/>
        <end position="458"/>
    </location>
</feature>
<evidence type="ECO:0000256" key="2">
    <source>
        <dbReference type="ARBA" id="ARBA00022692"/>
    </source>
</evidence>
<keyword evidence="3" id="KW-0677">Repeat</keyword>
<feature type="domain" description="PKD" evidence="7">
    <location>
        <begin position="1403"/>
        <end position="1467"/>
    </location>
</feature>
<dbReference type="Pfam" id="PF00801">
    <property type="entry name" value="PKD"/>
    <property type="match status" value="2"/>
</dbReference>
<gene>
    <name evidence="8" type="ORF">AAG747_21950</name>
</gene>
<evidence type="ECO:0000256" key="3">
    <source>
        <dbReference type="ARBA" id="ARBA00022737"/>
    </source>
</evidence>
<dbReference type="CDD" id="cd00146">
    <property type="entry name" value="PKD"/>
    <property type="match status" value="12"/>
</dbReference>
<dbReference type="InterPro" id="IPR022409">
    <property type="entry name" value="PKD/Chitinase_dom"/>
</dbReference>
<reference evidence="8 9" key="1">
    <citation type="submission" date="2024-04" db="EMBL/GenBank/DDBJ databases">
        <title>Novel genus in family Flammeovirgaceae.</title>
        <authorList>
            <person name="Nguyen T.H."/>
            <person name="Vuong T.Q."/>
            <person name="Le H."/>
            <person name="Kim S.-G."/>
        </authorList>
    </citation>
    <scope>NUCLEOTIDE SEQUENCE [LARGE SCALE GENOMIC DNA]</scope>
    <source>
        <strain evidence="8 9">JCM 23209</strain>
    </source>
</reference>
<dbReference type="InterPro" id="IPR013783">
    <property type="entry name" value="Ig-like_fold"/>
</dbReference>
<feature type="domain" description="PKD" evidence="7">
    <location>
        <begin position="217"/>
        <end position="267"/>
    </location>
</feature>
<comment type="subcellular location">
    <subcellularLocation>
        <location evidence="1">Membrane</location>
        <topology evidence="1">Multi-pass membrane protein</topology>
    </subcellularLocation>
</comment>
<dbReference type="Proteomes" id="UP001403385">
    <property type="component" value="Unassembled WGS sequence"/>
</dbReference>
<feature type="domain" description="PKD" evidence="7">
    <location>
        <begin position="1630"/>
        <end position="1714"/>
    </location>
</feature>
<dbReference type="InterPro" id="IPR000601">
    <property type="entry name" value="PKD_dom"/>
</dbReference>